<evidence type="ECO:0000313" key="1">
    <source>
        <dbReference type="EMBL" id="KAJ8108491.1"/>
    </source>
</evidence>
<dbReference type="EMBL" id="JAPESX010002278">
    <property type="protein sequence ID" value="KAJ8108491.1"/>
    <property type="molecule type" value="Genomic_DNA"/>
</dbReference>
<organism evidence="1 2">
    <name type="scientific">Nemania bipapillata</name>
    <dbReference type="NCBI Taxonomy" id="110536"/>
    <lineage>
        <taxon>Eukaryota</taxon>
        <taxon>Fungi</taxon>
        <taxon>Dikarya</taxon>
        <taxon>Ascomycota</taxon>
        <taxon>Pezizomycotina</taxon>
        <taxon>Sordariomycetes</taxon>
        <taxon>Xylariomycetidae</taxon>
        <taxon>Xylariales</taxon>
        <taxon>Xylariaceae</taxon>
        <taxon>Nemania</taxon>
    </lineage>
</organism>
<dbReference type="Proteomes" id="UP001153334">
    <property type="component" value="Unassembled WGS sequence"/>
</dbReference>
<gene>
    <name evidence="1" type="ORF">ONZ43_g6408</name>
</gene>
<keyword evidence="2" id="KW-1185">Reference proteome</keyword>
<protein>
    <submittedName>
        <fullName evidence="1">Uncharacterized protein</fullName>
    </submittedName>
</protein>
<evidence type="ECO:0000313" key="2">
    <source>
        <dbReference type="Proteomes" id="UP001153334"/>
    </source>
</evidence>
<reference evidence="1" key="1">
    <citation type="submission" date="2022-11" db="EMBL/GenBank/DDBJ databases">
        <title>Genome Sequence of Nemania bipapillata.</title>
        <authorList>
            <person name="Buettner E."/>
        </authorList>
    </citation>
    <scope>NUCLEOTIDE SEQUENCE</scope>
    <source>
        <strain evidence="1">CP14</strain>
    </source>
</reference>
<accession>A0ACC2HZV0</accession>
<name>A0ACC2HZV0_9PEZI</name>
<proteinExistence type="predicted"/>
<sequence length="229" mass="25674">MHHKLSILFYLLLDIDGRSGDGDSKAESFANLAGIPDRYQIFMKGLWLMDTRNFELALEHLTHPSLISDFADDIISVLVRHSKDGDYTLPLAYYYTVQPSIKSSSALQSLFDAIARSSVVEAFEFSRSHAEYMHRQLFQRLMFAVLDSKQGEDTAQRAFELTSLPFNADEEQWFKEYLESGEGKRLKAAKDTLIMRRIATGHGPVTGDKGSWATVLEGVKTGTGGRAQA</sequence>
<comment type="caution">
    <text evidence="1">The sequence shown here is derived from an EMBL/GenBank/DDBJ whole genome shotgun (WGS) entry which is preliminary data.</text>
</comment>